<keyword evidence="4" id="KW-1185">Reference proteome</keyword>
<feature type="region of interest" description="Disordered" evidence="2">
    <location>
        <begin position="148"/>
        <end position="215"/>
    </location>
</feature>
<sequence>MSLPQVPSPYNKLPTHTQELLAKFHQNIGKWPWELTSRFMPLKWGQNMIMAFQRLLTSDLPGTPGATEDRLIAFMEEASAKHPNATYRSKLSLHVIAKATKWLADQREVSLMQQRDSDSGSESDSSIRNEPLPFHCMKTRKTVALELISDKHNQKKKTKKKPTRTQPVRTARKRPMGNYNVRELLNVDDSEEDEEQPGQLDQARPEHTHPQSAEPPAKKRLMLFIKFSPHNANQLPKADGHSISGPGERIPHASNNGISYGNSSLPTVTLSLNDAQAAYAAHLTSEIAKADETITRLLNNLTNSTRRQQELVESIRLNTEAKEIVVQETTEAFQALQRARALCEADIETMETLRRISMEKPGLIPTETMLHIEDNAQTAKREAEEALDAKKKRLTDLANKIQMDESQVGPLGPKIEDLSGKIQEAKEGRRRLDILHRFIVMGSKLVDSVDEVLRETNVEEWTEKNLQEMQQIENGQM</sequence>
<evidence type="ECO:0000313" key="3">
    <source>
        <dbReference type="EMBL" id="KAF4448073.1"/>
    </source>
</evidence>
<evidence type="ECO:0000256" key="1">
    <source>
        <dbReference type="SAM" id="Coils"/>
    </source>
</evidence>
<dbReference type="AlphaFoldDB" id="A0A8H4KEE7"/>
<proteinExistence type="predicted"/>
<evidence type="ECO:0000313" key="4">
    <source>
        <dbReference type="Proteomes" id="UP000605986"/>
    </source>
</evidence>
<keyword evidence="1" id="KW-0175">Coiled coil</keyword>
<feature type="compositionally biased region" description="Basic residues" evidence="2">
    <location>
        <begin position="153"/>
        <end position="163"/>
    </location>
</feature>
<dbReference type="Proteomes" id="UP000605986">
    <property type="component" value="Unassembled WGS sequence"/>
</dbReference>
<dbReference type="EMBL" id="JAADJG010000360">
    <property type="protein sequence ID" value="KAF4448073.1"/>
    <property type="molecule type" value="Genomic_DNA"/>
</dbReference>
<dbReference type="OrthoDB" id="5081234at2759"/>
<feature type="region of interest" description="Disordered" evidence="2">
    <location>
        <begin position="113"/>
        <end position="135"/>
    </location>
</feature>
<feature type="region of interest" description="Disordered" evidence="2">
    <location>
        <begin position="232"/>
        <end position="258"/>
    </location>
</feature>
<protein>
    <submittedName>
        <fullName evidence="3">Uncharacterized protein</fullName>
    </submittedName>
</protein>
<accession>A0A8H4KEE7</accession>
<evidence type="ECO:0000256" key="2">
    <source>
        <dbReference type="SAM" id="MobiDB-lite"/>
    </source>
</evidence>
<feature type="coiled-coil region" evidence="1">
    <location>
        <begin position="369"/>
        <end position="407"/>
    </location>
</feature>
<reference evidence="3" key="1">
    <citation type="submission" date="2020-01" db="EMBL/GenBank/DDBJ databases">
        <title>Identification and distribution of gene clusters putatively required for synthesis of sphingolipid metabolism inhibitors in phylogenetically diverse species of the filamentous fungus Fusarium.</title>
        <authorList>
            <person name="Kim H.-S."/>
            <person name="Busman M."/>
            <person name="Brown D.W."/>
            <person name="Divon H."/>
            <person name="Uhlig S."/>
            <person name="Proctor R.H."/>
        </authorList>
    </citation>
    <scope>NUCLEOTIDE SEQUENCE</scope>
    <source>
        <strain evidence="3">NRRL 53441</strain>
    </source>
</reference>
<organism evidence="3 4">
    <name type="scientific">Fusarium austroafricanum</name>
    <dbReference type="NCBI Taxonomy" id="2364996"/>
    <lineage>
        <taxon>Eukaryota</taxon>
        <taxon>Fungi</taxon>
        <taxon>Dikarya</taxon>
        <taxon>Ascomycota</taxon>
        <taxon>Pezizomycotina</taxon>
        <taxon>Sordariomycetes</taxon>
        <taxon>Hypocreomycetidae</taxon>
        <taxon>Hypocreales</taxon>
        <taxon>Nectriaceae</taxon>
        <taxon>Fusarium</taxon>
        <taxon>Fusarium concolor species complex</taxon>
    </lineage>
</organism>
<gene>
    <name evidence="3" type="ORF">F53441_8465</name>
</gene>
<comment type="caution">
    <text evidence="3">The sequence shown here is derived from an EMBL/GenBank/DDBJ whole genome shotgun (WGS) entry which is preliminary data.</text>
</comment>
<feature type="compositionally biased region" description="Acidic residues" evidence="2">
    <location>
        <begin position="186"/>
        <end position="196"/>
    </location>
</feature>
<name>A0A8H4KEE7_9HYPO</name>